<accession>A0A4Q7KFB2</accession>
<dbReference type="RefSeq" id="WP_130347750.1">
    <property type="nucleotide sequence ID" value="NZ_SGWQ01000011.1"/>
</dbReference>
<feature type="transmembrane region" description="Helical" evidence="1">
    <location>
        <begin position="178"/>
        <end position="195"/>
    </location>
</feature>
<feature type="transmembrane region" description="Helical" evidence="1">
    <location>
        <begin position="79"/>
        <end position="98"/>
    </location>
</feature>
<gene>
    <name evidence="2" type="ORF">EV193_111186</name>
</gene>
<feature type="transmembrane region" description="Helical" evidence="1">
    <location>
        <begin position="224"/>
        <end position="247"/>
    </location>
</feature>
<reference evidence="2 3" key="1">
    <citation type="submission" date="2019-02" db="EMBL/GenBank/DDBJ databases">
        <title>Genomic Encyclopedia of Type Strains, Phase IV (KMG-IV): sequencing the most valuable type-strain genomes for metagenomic binning, comparative biology and taxonomic classification.</title>
        <authorList>
            <person name="Goeker M."/>
        </authorList>
    </citation>
    <scope>NUCLEOTIDE SEQUENCE [LARGE SCALE GENOMIC DNA]</scope>
    <source>
        <strain evidence="2 3">DSM 101727</strain>
    </source>
</reference>
<dbReference type="Proteomes" id="UP000294257">
    <property type="component" value="Unassembled WGS sequence"/>
</dbReference>
<keyword evidence="1" id="KW-0472">Membrane</keyword>
<keyword evidence="1" id="KW-1133">Transmembrane helix</keyword>
<feature type="transmembrane region" description="Helical" evidence="1">
    <location>
        <begin position="118"/>
        <end position="136"/>
    </location>
</feature>
<evidence type="ECO:0000313" key="2">
    <source>
        <dbReference type="EMBL" id="RZS32801.1"/>
    </source>
</evidence>
<name>A0A4Q7KFB2_9PSEU</name>
<organism evidence="2 3">
    <name type="scientific">Herbihabitans rhizosphaerae</name>
    <dbReference type="NCBI Taxonomy" id="1872711"/>
    <lineage>
        <taxon>Bacteria</taxon>
        <taxon>Bacillati</taxon>
        <taxon>Actinomycetota</taxon>
        <taxon>Actinomycetes</taxon>
        <taxon>Pseudonocardiales</taxon>
        <taxon>Pseudonocardiaceae</taxon>
        <taxon>Herbihabitans</taxon>
    </lineage>
</organism>
<evidence type="ECO:0000313" key="3">
    <source>
        <dbReference type="Proteomes" id="UP000294257"/>
    </source>
</evidence>
<dbReference type="AlphaFoldDB" id="A0A4Q7KFB2"/>
<sequence>MSEASELLDDVDALRRKARRDGRGNAFPLLLFGALILVAPLCYRENDPPPPGKWALVDKGPFPLFGSGMFSDLRYPSLVGWYWVLAIVVGLAATVWWYRRRAQQVGLEIDTRKQLGVVGAAVAGFLLGVPLLTSFVDTPTTLYSTPEINLPILFGAGLLSALVLYWSLRPHRTAGPRAAGLFVGLFLASTAFAALGIYLRFGFAALLVIAMAVLTLAWLERSLLVAVVGIQFAAAALLVNLGVLASWNADHRIVVLGSLALPALILIVGGVLAAVTERAGRR</sequence>
<protein>
    <submittedName>
        <fullName evidence="2">Uncharacterized protein</fullName>
    </submittedName>
</protein>
<proteinExistence type="predicted"/>
<feature type="transmembrane region" description="Helical" evidence="1">
    <location>
        <begin position="201"/>
        <end position="219"/>
    </location>
</feature>
<feature type="transmembrane region" description="Helical" evidence="1">
    <location>
        <begin position="253"/>
        <end position="275"/>
    </location>
</feature>
<keyword evidence="1" id="KW-0812">Transmembrane</keyword>
<comment type="caution">
    <text evidence="2">The sequence shown here is derived from an EMBL/GenBank/DDBJ whole genome shotgun (WGS) entry which is preliminary data.</text>
</comment>
<dbReference type="EMBL" id="SGWQ01000011">
    <property type="protein sequence ID" value="RZS32801.1"/>
    <property type="molecule type" value="Genomic_DNA"/>
</dbReference>
<evidence type="ECO:0000256" key="1">
    <source>
        <dbReference type="SAM" id="Phobius"/>
    </source>
</evidence>
<dbReference type="OrthoDB" id="3695927at2"/>
<keyword evidence="3" id="KW-1185">Reference proteome</keyword>
<feature type="transmembrane region" description="Helical" evidence="1">
    <location>
        <begin position="148"/>
        <end position="166"/>
    </location>
</feature>
<feature type="transmembrane region" description="Helical" evidence="1">
    <location>
        <begin position="25"/>
        <end position="43"/>
    </location>
</feature>